<proteinExistence type="predicted"/>
<comment type="caution">
    <text evidence="1">The sequence shown here is derived from an EMBL/GenBank/DDBJ whole genome shotgun (WGS) entry which is preliminary data.</text>
</comment>
<name>A0A2V0RA29_9ZZZZ</name>
<dbReference type="AlphaFoldDB" id="A0A2V0RA29"/>
<reference evidence="1" key="1">
    <citation type="submission" date="2017-04" db="EMBL/GenBank/DDBJ databases">
        <title>Unveiling RNA virosphere associated with marine microorganisms.</title>
        <authorList>
            <person name="Urayama S."/>
            <person name="Takaki Y."/>
            <person name="Nishi S."/>
            <person name="Yoshida Y."/>
            <person name="Deguchi S."/>
            <person name="Takai K."/>
            <person name="Nunoura T."/>
        </authorList>
    </citation>
    <scope>NUCLEOTIDE SEQUENCE</scope>
</reference>
<accession>A0A2V0RA29</accession>
<evidence type="ECO:0000313" key="1">
    <source>
        <dbReference type="EMBL" id="GBH22169.1"/>
    </source>
</evidence>
<organism evidence="1">
    <name type="scientific">viral metagenome</name>
    <dbReference type="NCBI Taxonomy" id="1070528"/>
    <lineage>
        <taxon>unclassified sequences</taxon>
        <taxon>metagenomes</taxon>
        <taxon>organismal metagenomes</taxon>
    </lineage>
</organism>
<protein>
    <submittedName>
        <fullName evidence="1">Uncharacterized protein</fullName>
    </submittedName>
</protein>
<dbReference type="EMBL" id="BDQA01000721">
    <property type="protein sequence ID" value="GBH22169.1"/>
    <property type="molecule type" value="Genomic_RNA"/>
</dbReference>
<sequence>MPPEGAGSLLGGTPSRLILRELGFRKPKMEDLCPTFLVKSAATAALFTGSASTVLVSRWPITTGVIPRRRCRSVQCEARHWAGKGAVGSAPHGVR</sequence>